<sequence>MVRARAHNMYSTITEVASMYCTYIHRLLASGRRAGGGWGIVKLIAVVEAGLWVVPSPPSCLLSGRLIAWGWERR</sequence>
<organism evidence="1 2">
    <name type="scientific">Phaeosphaeria nodorum (strain SN15 / ATCC MYA-4574 / FGSC 10173)</name>
    <name type="common">Glume blotch fungus</name>
    <name type="synonym">Parastagonospora nodorum</name>
    <dbReference type="NCBI Taxonomy" id="321614"/>
    <lineage>
        <taxon>Eukaryota</taxon>
        <taxon>Fungi</taxon>
        <taxon>Dikarya</taxon>
        <taxon>Ascomycota</taxon>
        <taxon>Pezizomycotina</taxon>
        <taxon>Dothideomycetes</taxon>
        <taxon>Pleosporomycetidae</taxon>
        <taxon>Pleosporales</taxon>
        <taxon>Pleosporineae</taxon>
        <taxon>Phaeosphaeriaceae</taxon>
        <taxon>Parastagonospora</taxon>
    </lineage>
</organism>
<gene>
    <name evidence="1" type="ORF">JI435_414360</name>
</gene>
<keyword evidence="2" id="KW-1185">Reference proteome</keyword>
<dbReference type="EMBL" id="CP069032">
    <property type="protein sequence ID" value="QRC99998.1"/>
    <property type="molecule type" value="Genomic_DNA"/>
</dbReference>
<evidence type="ECO:0000313" key="1">
    <source>
        <dbReference type="EMBL" id="QRC99998.1"/>
    </source>
</evidence>
<evidence type="ECO:0000313" key="2">
    <source>
        <dbReference type="Proteomes" id="UP000663193"/>
    </source>
</evidence>
<dbReference type="Proteomes" id="UP000663193">
    <property type="component" value="Chromosome 10"/>
</dbReference>
<protein>
    <submittedName>
        <fullName evidence="1">Uncharacterized protein</fullName>
    </submittedName>
</protein>
<dbReference type="VEuPathDB" id="FungiDB:JI435_414360"/>
<reference evidence="2" key="1">
    <citation type="journal article" date="2021" name="BMC Genomics">
        <title>Chromosome-level genome assembly and manually-curated proteome of model necrotroph Parastagonospora nodorum Sn15 reveals a genome-wide trove of candidate effector homologs, and redundancy of virulence-related functions within an accessory chromosome.</title>
        <authorList>
            <person name="Bertazzoni S."/>
            <person name="Jones D.A.B."/>
            <person name="Phan H.T."/>
            <person name="Tan K.-C."/>
            <person name="Hane J.K."/>
        </authorList>
    </citation>
    <scope>NUCLEOTIDE SEQUENCE [LARGE SCALE GENOMIC DNA]</scope>
    <source>
        <strain evidence="2">SN15 / ATCC MYA-4574 / FGSC 10173)</strain>
    </source>
</reference>
<name>A0A7U2F766_PHANO</name>
<proteinExistence type="predicted"/>
<dbReference type="AlphaFoldDB" id="A0A7U2F766"/>
<accession>A0A7U2F766</accession>